<protein>
    <submittedName>
        <fullName evidence="1">Uncharacterized protein</fullName>
    </submittedName>
</protein>
<dbReference type="Proteomes" id="UP000077275">
    <property type="component" value="Unassembled WGS sequence"/>
</dbReference>
<dbReference type="AlphaFoldDB" id="A0A166DX09"/>
<dbReference type="EMBL" id="LWMW01000101">
    <property type="protein sequence ID" value="KZX16041.1"/>
    <property type="molecule type" value="Genomic_DNA"/>
</dbReference>
<proteinExistence type="predicted"/>
<evidence type="ECO:0000313" key="2">
    <source>
        <dbReference type="Proteomes" id="UP000077275"/>
    </source>
</evidence>
<gene>
    <name evidence="1" type="ORF">MBCUT_11220</name>
</gene>
<keyword evidence="2" id="KW-1185">Reference proteome</keyword>
<dbReference type="PATRIC" id="fig|47311.3.peg.1234"/>
<evidence type="ECO:0000313" key="1">
    <source>
        <dbReference type="EMBL" id="KZX16041.1"/>
    </source>
</evidence>
<organism evidence="1 2">
    <name type="scientific">Methanobrevibacter cuticularis</name>
    <dbReference type="NCBI Taxonomy" id="47311"/>
    <lineage>
        <taxon>Archaea</taxon>
        <taxon>Methanobacteriati</taxon>
        <taxon>Methanobacteriota</taxon>
        <taxon>Methanomada group</taxon>
        <taxon>Methanobacteria</taxon>
        <taxon>Methanobacteriales</taxon>
        <taxon>Methanobacteriaceae</taxon>
        <taxon>Methanobrevibacter</taxon>
    </lineage>
</organism>
<comment type="caution">
    <text evidence="1">The sequence shown here is derived from an EMBL/GenBank/DDBJ whole genome shotgun (WGS) entry which is preliminary data.</text>
</comment>
<reference evidence="1 2" key="1">
    <citation type="submission" date="2016-04" db="EMBL/GenBank/DDBJ databases">
        <title>Genome sequence of Methanobrevibacter cuticularis DSM 11139.</title>
        <authorList>
            <person name="Poehlein A."/>
            <person name="Seedorf H."/>
            <person name="Daniel R."/>
        </authorList>
    </citation>
    <scope>NUCLEOTIDE SEQUENCE [LARGE SCALE GENOMIC DNA]</scope>
    <source>
        <strain evidence="1 2">DSM 11139</strain>
    </source>
</reference>
<name>A0A166DX09_9EURY</name>
<sequence length="167" mass="19844">MIKGSKALVNNSQLIIENYYDKHVNTMKKICFSGLNDKEIVNNYGYRLNVLETFKKAEYIPPIVYYVNLNSSHDINKQCIPFIKELKELDIYNEKNNVEIIFYTDDNGHSPMNKAQTIKIIKENANYESNYNYFNKVKLLKKELQRYKSRKIIKITDEIIKIKNKYI</sequence>
<dbReference type="RefSeq" id="WP_067259712.1">
    <property type="nucleotide sequence ID" value="NZ_LWMW01000101.1"/>
</dbReference>
<accession>A0A166DX09</accession>
<dbReference type="OrthoDB" id="71470at2157"/>